<dbReference type="RefSeq" id="WP_013632351.1">
    <property type="nucleotide sequence ID" value="NC_015177.1"/>
</dbReference>
<dbReference type="OrthoDB" id="752588at2"/>
<dbReference type="InterPro" id="IPR014710">
    <property type="entry name" value="RmlC-like_jellyroll"/>
</dbReference>
<dbReference type="InterPro" id="IPR018490">
    <property type="entry name" value="cNMP-bd_dom_sf"/>
</dbReference>
<dbReference type="eggNOG" id="COG0664">
    <property type="taxonomic scope" value="Bacteria"/>
</dbReference>
<dbReference type="PROSITE" id="PS50042">
    <property type="entry name" value="CNMP_BINDING_3"/>
    <property type="match status" value="1"/>
</dbReference>
<dbReference type="InterPro" id="IPR000595">
    <property type="entry name" value="cNMP-bd_dom"/>
</dbReference>
<evidence type="ECO:0000259" key="1">
    <source>
        <dbReference type="PROSITE" id="PS50042"/>
    </source>
</evidence>
<dbReference type="AlphaFoldDB" id="F0SDV6"/>
<dbReference type="KEGG" id="psn:Pedsa_1285"/>
<gene>
    <name evidence="2" type="ordered locus">Pedsa_1285</name>
</gene>
<keyword evidence="3" id="KW-1185">Reference proteome</keyword>
<protein>
    <submittedName>
        <fullName evidence="2">Cyclic nucleotide-binding protein</fullName>
    </submittedName>
</protein>
<sequence length="191" mass="23095">MEKDSLLEYLDEVHPLSEDLKIFLGNRLRFLTISKNDFLYRQGEILQTVYFVIEGLLVRQTRIEEREQITAFYKEKDFLIEHHSFHLHQKVRYTVFAEENTRLLCLHYRDVMSMYQLYPESNYIARFFLEHYHCLKDQHTSLLLYLNRSMRYAKFKELMPWALCRLKLGQIASYLNMAPETLSRVRNAAMP</sequence>
<organism evidence="2 3">
    <name type="scientific">Pseudopedobacter saltans (strain ATCC 51119 / DSM 12145 / JCM 21818 / CCUG 39354 / LMG 10337 / NBRC 100064 / NCIMB 13643)</name>
    <name type="common">Pedobacter saltans</name>
    <dbReference type="NCBI Taxonomy" id="762903"/>
    <lineage>
        <taxon>Bacteria</taxon>
        <taxon>Pseudomonadati</taxon>
        <taxon>Bacteroidota</taxon>
        <taxon>Sphingobacteriia</taxon>
        <taxon>Sphingobacteriales</taxon>
        <taxon>Sphingobacteriaceae</taxon>
        <taxon>Pseudopedobacter</taxon>
    </lineage>
</organism>
<accession>F0SDV6</accession>
<reference evidence="2 3" key="1">
    <citation type="journal article" date="2011" name="Stand. Genomic Sci.">
        <title>Complete genome sequence of the gliding, heparinolytic Pedobacter saltans type strain (113).</title>
        <authorList>
            <person name="Liolios K."/>
            <person name="Sikorski J."/>
            <person name="Lu M."/>
            <person name="Nolan M."/>
            <person name="Lapidus A."/>
            <person name="Lucas S."/>
            <person name="Hammon N."/>
            <person name="Deshpande S."/>
            <person name="Cheng J.F."/>
            <person name="Tapia R."/>
            <person name="Han C."/>
            <person name="Goodwin L."/>
            <person name="Pitluck S."/>
            <person name="Huntemann M."/>
            <person name="Ivanova N."/>
            <person name="Pagani I."/>
            <person name="Mavromatis K."/>
            <person name="Ovchinikova G."/>
            <person name="Pati A."/>
            <person name="Chen A."/>
            <person name="Palaniappan K."/>
            <person name="Land M."/>
            <person name="Hauser L."/>
            <person name="Brambilla E.M."/>
            <person name="Kotsyurbenko O."/>
            <person name="Rohde M."/>
            <person name="Tindall B.J."/>
            <person name="Abt B."/>
            <person name="Goker M."/>
            <person name="Detter J.C."/>
            <person name="Woyke T."/>
            <person name="Bristow J."/>
            <person name="Eisen J.A."/>
            <person name="Markowitz V."/>
            <person name="Hugenholtz P."/>
            <person name="Klenk H.P."/>
            <person name="Kyrpides N.C."/>
        </authorList>
    </citation>
    <scope>NUCLEOTIDE SEQUENCE [LARGE SCALE GENOMIC DNA]</scope>
    <source>
        <strain evidence="3">ATCC 51119 / DSM 12145 / JCM 21818 / LMG 10337 / NBRC 100064 / NCIMB 13643</strain>
    </source>
</reference>
<proteinExistence type="predicted"/>
<dbReference type="HOGENOM" id="CLU_075053_9_2_10"/>
<dbReference type="Proteomes" id="UP000000310">
    <property type="component" value="Chromosome"/>
</dbReference>
<dbReference type="Gene3D" id="2.60.120.10">
    <property type="entry name" value="Jelly Rolls"/>
    <property type="match status" value="1"/>
</dbReference>
<name>F0SDV6_PSESL</name>
<dbReference type="EMBL" id="CP002545">
    <property type="protein sequence ID" value="ADY51852.1"/>
    <property type="molecule type" value="Genomic_DNA"/>
</dbReference>
<dbReference type="CDD" id="cd00038">
    <property type="entry name" value="CAP_ED"/>
    <property type="match status" value="1"/>
</dbReference>
<evidence type="ECO:0000313" key="3">
    <source>
        <dbReference type="Proteomes" id="UP000000310"/>
    </source>
</evidence>
<dbReference type="STRING" id="762903.Pedsa_1285"/>
<evidence type="ECO:0000313" key="2">
    <source>
        <dbReference type="EMBL" id="ADY51852.1"/>
    </source>
</evidence>
<feature type="domain" description="Cyclic nucleotide-binding" evidence="1">
    <location>
        <begin position="12"/>
        <end position="106"/>
    </location>
</feature>
<reference evidence="3" key="2">
    <citation type="submission" date="2011-02" db="EMBL/GenBank/DDBJ databases">
        <title>The complete genome of Pedobacter saltans DSM 12145.</title>
        <authorList>
            <consortium name="US DOE Joint Genome Institute (JGI-PGF)"/>
            <person name="Lucas S."/>
            <person name="Copeland A."/>
            <person name="Lapidus A."/>
            <person name="Bruce D."/>
            <person name="Goodwin L."/>
            <person name="Pitluck S."/>
            <person name="Kyrpides N."/>
            <person name="Mavromatis K."/>
            <person name="Pagani I."/>
            <person name="Ivanova N."/>
            <person name="Ovchinnikova G."/>
            <person name="Lu M."/>
            <person name="Detter J.C."/>
            <person name="Han C."/>
            <person name="Land M."/>
            <person name="Hauser L."/>
            <person name="Markowitz V."/>
            <person name="Cheng J.-F."/>
            <person name="Hugenholtz P."/>
            <person name="Woyke T."/>
            <person name="Wu D."/>
            <person name="Tindall B."/>
            <person name="Pomrenke H.G."/>
            <person name="Brambilla E."/>
            <person name="Klenk H.-P."/>
            <person name="Eisen J.A."/>
        </authorList>
    </citation>
    <scope>NUCLEOTIDE SEQUENCE [LARGE SCALE GENOMIC DNA]</scope>
    <source>
        <strain evidence="3">ATCC 51119 / DSM 12145 / JCM 21818 / LMG 10337 / NBRC 100064 / NCIMB 13643</strain>
    </source>
</reference>
<dbReference type="SUPFAM" id="SSF51206">
    <property type="entry name" value="cAMP-binding domain-like"/>
    <property type="match status" value="1"/>
</dbReference>
<dbReference type="Pfam" id="PF00027">
    <property type="entry name" value="cNMP_binding"/>
    <property type="match status" value="1"/>
</dbReference>